<name>A0A8D0G5P0_SPHPU</name>
<keyword evidence="2" id="KW-1185">Reference proteome</keyword>
<dbReference type="PANTHER" id="PTHR21663:SF1">
    <property type="entry name" value="HEAT REPEAT-CONTAINING PROTEIN 5A"/>
    <property type="match status" value="1"/>
</dbReference>
<accession>A0A8D0G5P0</accession>
<dbReference type="GO" id="GO:0005794">
    <property type="term" value="C:Golgi apparatus"/>
    <property type="evidence" value="ECO:0007669"/>
    <property type="project" value="TreeGrafter"/>
</dbReference>
<dbReference type="Ensembl" id="ENSSPUT00000003849.1">
    <property type="protein sequence ID" value="ENSSPUP00000003625.1"/>
    <property type="gene ID" value="ENSSPUG00000002778.1"/>
</dbReference>
<proteinExistence type="predicted"/>
<dbReference type="Proteomes" id="UP000694392">
    <property type="component" value="Unplaced"/>
</dbReference>
<reference evidence="1" key="2">
    <citation type="submission" date="2025-09" db="UniProtKB">
        <authorList>
            <consortium name="Ensembl"/>
        </authorList>
    </citation>
    <scope>IDENTIFICATION</scope>
</reference>
<protein>
    <submittedName>
        <fullName evidence="1">Uncharacterized protein</fullName>
    </submittedName>
</protein>
<dbReference type="GO" id="GO:0006897">
    <property type="term" value="P:endocytosis"/>
    <property type="evidence" value="ECO:0007669"/>
    <property type="project" value="TreeGrafter"/>
</dbReference>
<dbReference type="InterPro" id="IPR040108">
    <property type="entry name" value="Laa1/Sip1/HEATR5"/>
</dbReference>
<dbReference type="PANTHER" id="PTHR21663">
    <property type="entry name" value="HYPOTHETICAL HEAT DOMAIN-CONTAINING"/>
    <property type="match status" value="1"/>
</dbReference>
<dbReference type="AlphaFoldDB" id="A0A8D0G5P0"/>
<dbReference type="GO" id="GO:0042147">
    <property type="term" value="P:retrograde transport, endosome to Golgi"/>
    <property type="evidence" value="ECO:0007669"/>
    <property type="project" value="TreeGrafter"/>
</dbReference>
<reference evidence="1" key="1">
    <citation type="submission" date="2025-08" db="UniProtKB">
        <authorList>
            <consortium name="Ensembl"/>
        </authorList>
    </citation>
    <scope>IDENTIFICATION</scope>
</reference>
<evidence type="ECO:0000313" key="1">
    <source>
        <dbReference type="Ensembl" id="ENSSPUP00000003625.1"/>
    </source>
</evidence>
<dbReference type="GeneTree" id="ENSGT00390000006205"/>
<dbReference type="GO" id="GO:0005829">
    <property type="term" value="C:cytosol"/>
    <property type="evidence" value="ECO:0007669"/>
    <property type="project" value="GOC"/>
</dbReference>
<organism evidence="1 2">
    <name type="scientific">Sphenodon punctatus</name>
    <name type="common">Tuatara</name>
    <name type="synonym">Hatteria punctata</name>
    <dbReference type="NCBI Taxonomy" id="8508"/>
    <lineage>
        <taxon>Eukaryota</taxon>
        <taxon>Metazoa</taxon>
        <taxon>Chordata</taxon>
        <taxon>Craniata</taxon>
        <taxon>Vertebrata</taxon>
        <taxon>Euteleostomi</taxon>
        <taxon>Lepidosauria</taxon>
        <taxon>Sphenodontia</taxon>
        <taxon>Sphenodontidae</taxon>
        <taxon>Sphenodon</taxon>
    </lineage>
</organism>
<sequence length="62" mass="6716">MAVRCAAAKCLLELQNEAVFMWSTDVDSVATLCFKSFEGSNYDVRIAVSKLLGTVLARALTS</sequence>
<dbReference type="GO" id="GO:0030139">
    <property type="term" value="C:endocytic vesicle"/>
    <property type="evidence" value="ECO:0007669"/>
    <property type="project" value="TreeGrafter"/>
</dbReference>
<dbReference type="GO" id="GO:0016020">
    <property type="term" value="C:membrane"/>
    <property type="evidence" value="ECO:0007669"/>
    <property type="project" value="TreeGrafter"/>
</dbReference>
<dbReference type="GO" id="GO:0008104">
    <property type="term" value="P:intracellular protein localization"/>
    <property type="evidence" value="ECO:0007669"/>
    <property type="project" value="TreeGrafter"/>
</dbReference>
<evidence type="ECO:0000313" key="2">
    <source>
        <dbReference type="Proteomes" id="UP000694392"/>
    </source>
</evidence>